<dbReference type="AlphaFoldDB" id="A0A2V1JLB7"/>
<dbReference type="Pfam" id="PF06949">
    <property type="entry name" value="DUF1292"/>
    <property type="match status" value="1"/>
</dbReference>
<protein>
    <recommendedName>
        <fullName evidence="3">DUF1292 domain-containing protein</fullName>
    </recommendedName>
</protein>
<proteinExistence type="predicted"/>
<name>A0A2V1JLB7_EUBRA</name>
<organism evidence="1 2">
    <name type="scientific">Eubacterium ramulus</name>
    <dbReference type="NCBI Taxonomy" id="39490"/>
    <lineage>
        <taxon>Bacteria</taxon>
        <taxon>Bacillati</taxon>
        <taxon>Bacillota</taxon>
        <taxon>Clostridia</taxon>
        <taxon>Eubacteriales</taxon>
        <taxon>Eubacteriaceae</taxon>
        <taxon>Eubacterium</taxon>
    </lineage>
</organism>
<evidence type="ECO:0000313" key="1">
    <source>
        <dbReference type="EMBL" id="PWE85380.1"/>
    </source>
</evidence>
<dbReference type="Proteomes" id="UP000245288">
    <property type="component" value="Unassembled WGS sequence"/>
</dbReference>
<keyword evidence="2" id="KW-1185">Reference proteome</keyword>
<accession>A0A2V1JLB7</accession>
<dbReference type="OrthoDB" id="9796509at2"/>
<dbReference type="RefSeq" id="WP_109216896.1">
    <property type="nucleotide sequence ID" value="NZ_CABMEW010000026.1"/>
</dbReference>
<comment type="caution">
    <text evidence="1">The sequence shown here is derived from an EMBL/GenBank/DDBJ whole genome shotgun (WGS) entry which is preliminary data.</text>
</comment>
<gene>
    <name evidence="1" type="ORF">LG34_16300</name>
</gene>
<evidence type="ECO:0000313" key="2">
    <source>
        <dbReference type="Proteomes" id="UP000245288"/>
    </source>
</evidence>
<reference evidence="1 2" key="1">
    <citation type="submission" date="2014-09" db="EMBL/GenBank/DDBJ databases">
        <title>Butyrate-producing bacteria isolated from human gut.</title>
        <authorList>
            <person name="Zhang Q."/>
            <person name="Zhao L."/>
        </authorList>
    </citation>
    <scope>NUCLEOTIDE SEQUENCE [LARGE SCALE GENOMIC DNA]</scope>
    <source>
        <strain evidence="1 2">21</strain>
    </source>
</reference>
<dbReference type="EMBL" id="JRFU01000213">
    <property type="protein sequence ID" value="PWE85380.1"/>
    <property type="molecule type" value="Genomic_DNA"/>
</dbReference>
<dbReference type="InterPro" id="IPR009711">
    <property type="entry name" value="UPF0473"/>
</dbReference>
<evidence type="ECO:0008006" key="3">
    <source>
        <dbReference type="Google" id="ProtNLM"/>
    </source>
</evidence>
<sequence>MSNTNNTNNEEEIFDPQEMFVTLDLDDGSQLECQILTIFDVDNQNYIALVPVDNDEEVIFYRYFEDEEGNPSLENIDSDDEFDAVSDRFDELLDEEEFDQM</sequence>